<dbReference type="OrthoDB" id="17977at2759"/>
<evidence type="ECO:0000313" key="7">
    <source>
        <dbReference type="EMBL" id="KIW90979.1"/>
    </source>
</evidence>
<evidence type="ECO:0000313" key="8">
    <source>
        <dbReference type="Proteomes" id="UP000053789"/>
    </source>
</evidence>
<dbReference type="HOGENOM" id="CLU_043552_5_0_1"/>
<dbReference type="GO" id="GO:0000340">
    <property type="term" value="F:RNA 7-methylguanosine cap binding"/>
    <property type="evidence" value="ECO:0007669"/>
    <property type="project" value="TreeGrafter"/>
</dbReference>
<evidence type="ECO:0000256" key="4">
    <source>
        <dbReference type="ARBA" id="ARBA00022917"/>
    </source>
</evidence>
<feature type="region of interest" description="Disordered" evidence="6">
    <location>
        <begin position="1"/>
        <end position="31"/>
    </location>
</feature>
<dbReference type="GO" id="GO:0003743">
    <property type="term" value="F:translation initiation factor activity"/>
    <property type="evidence" value="ECO:0007669"/>
    <property type="project" value="UniProtKB-KW"/>
</dbReference>
<keyword evidence="4 5" id="KW-0648">Protein biosynthesis</keyword>
<dbReference type="Proteomes" id="UP000053789">
    <property type="component" value="Unassembled WGS sequence"/>
</dbReference>
<dbReference type="GO" id="GO:0006417">
    <property type="term" value="P:regulation of translation"/>
    <property type="evidence" value="ECO:0007669"/>
    <property type="project" value="UniProtKB-KW"/>
</dbReference>
<feature type="compositionally biased region" description="Low complexity" evidence="6">
    <location>
        <begin position="10"/>
        <end position="31"/>
    </location>
</feature>
<dbReference type="VEuPathDB" id="FungiDB:Z519_08762"/>
<dbReference type="Gene3D" id="3.30.760.10">
    <property type="entry name" value="RNA Cap, Translation Initiation Factor Eif4e"/>
    <property type="match status" value="1"/>
</dbReference>
<proteinExistence type="inferred from homology"/>
<dbReference type="PANTHER" id="PTHR11960">
    <property type="entry name" value="EUKARYOTIC TRANSLATION INITIATION FACTOR 4E RELATED"/>
    <property type="match status" value="1"/>
</dbReference>
<dbReference type="InterPro" id="IPR001040">
    <property type="entry name" value="TIF_eIF_4E"/>
</dbReference>
<keyword evidence="1 5" id="KW-0396">Initiation factor</keyword>
<reference evidence="7" key="1">
    <citation type="submission" date="2015-01" db="EMBL/GenBank/DDBJ databases">
        <title>The Genome Sequence of Cladophialophora bantiana CBS 173.52.</title>
        <authorList>
            <consortium name="The Broad Institute Genomics Platform"/>
            <person name="Cuomo C."/>
            <person name="de Hoog S."/>
            <person name="Gorbushina A."/>
            <person name="Stielow B."/>
            <person name="Teixiera M."/>
            <person name="Abouelleil A."/>
            <person name="Chapman S.B."/>
            <person name="Priest M."/>
            <person name="Young S.K."/>
            <person name="Wortman J."/>
            <person name="Nusbaum C."/>
            <person name="Birren B."/>
        </authorList>
    </citation>
    <scope>NUCLEOTIDE SEQUENCE [LARGE SCALE GENOMIC DNA]</scope>
    <source>
        <strain evidence="7">CBS 173.52</strain>
    </source>
</reference>
<dbReference type="EMBL" id="KN846992">
    <property type="protein sequence ID" value="KIW90979.1"/>
    <property type="molecule type" value="Genomic_DNA"/>
</dbReference>
<evidence type="ECO:0000256" key="2">
    <source>
        <dbReference type="ARBA" id="ARBA00022845"/>
    </source>
</evidence>
<sequence>MTPTMTRGITSAVTSAANSASEPVRPSLPRRSSSLHKQVIAKLRPLPFQYLWSVWHSKSQLQPTNNNNNNNHHSPDSYQLTMLVDSVADIGTFYRIFNNLPWSQIRQRDSIHIFRSGVQPLWEDEENRRGGRWLIRVRPEGGRDVKCWEEICLLCCGGELQAAIAQERDHILGMSFSPRQYVTHISIWTKKGDNLRSIMLMERAILAGLSPNLRPKSTTDFNYRRHAEKMDLHSMQLQGRQSQAQVPFLHAPVSVGSTIRRSTPARALTVT</sequence>
<name>A0A0D2I289_CLAB1</name>
<accession>A0A0D2I289</accession>
<keyword evidence="2" id="KW-0810">Translation regulation</keyword>
<dbReference type="GeneID" id="27701690"/>
<comment type="similarity">
    <text evidence="5">Belongs to the eukaryotic initiation factor 4E family.</text>
</comment>
<organism evidence="7 8">
    <name type="scientific">Cladophialophora bantiana (strain ATCC 10958 / CBS 173.52 / CDC B-1940 / NIH 8579)</name>
    <name type="common">Xylohypha bantiana</name>
    <dbReference type="NCBI Taxonomy" id="1442370"/>
    <lineage>
        <taxon>Eukaryota</taxon>
        <taxon>Fungi</taxon>
        <taxon>Dikarya</taxon>
        <taxon>Ascomycota</taxon>
        <taxon>Pezizomycotina</taxon>
        <taxon>Eurotiomycetes</taxon>
        <taxon>Chaetothyriomycetidae</taxon>
        <taxon>Chaetothyriales</taxon>
        <taxon>Herpotrichiellaceae</taxon>
        <taxon>Cladophialophora</taxon>
    </lineage>
</organism>
<keyword evidence="8" id="KW-1185">Reference proteome</keyword>
<evidence type="ECO:0000256" key="6">
    <source>
        <dbReference type="SAM" id="MobiDB-lite"/>
    </source>
</evidence>
<evidence type="ECO:0000256" key="1">
    <source>
        <dbReference type="ARBA" id="ARBA00022540"/>
    </source>
</evidence>
<dbReference type="InterPro" id="IPR023398">
    <property type="entry name" value="TIF_eIF4e-like"/>
</dbReference>
<dbReference type="RefSeq" id="XP_016617648.1">
    <property type="nucleotide sequence ID" value="XM_016766490.1"/>
</dbReference>
<dbReference type="AlphaFoldDB" id="A0A0D2I289"/>
<dbReference type="PANTHER" id="PTHR11960:SF66">
    <property type="entry name" value="EUKARYOTIC TRANSLATION INITIATION FACTOR 4E TYPE 3"/>
    <property type="match status" value="1"/>
</dbReference>
<keyword evidence="3 5" id="KW-0694">RNA-binding</keyword>
<dbReference type="GO" id="GO:0016281">
    <property type="term" value="C:eukaryotic translation initiation factor 4F complex"/>
    <property type="evidence" value="ECO:0007669"/>
    <property type="project" value="TreeGrafter"/>
</dbReference>
<evidence type="ECO:0008006" key="9">
    <source>
        <dbReference type="Google" id="ProtNLM"/>
    </source>
</evidence>
<evidence type="ECO:0000256" key="5">
    <source>
        <dbReference type="RuleBase" id="RU004374"/>
    </source>
</evidence>
<dbReference type="SUPFAM" id="SSF55418">
    <property type="entry name" value="eIF4e-like"/>
    <property type="match status" value="1"/>
</dbReference>
<evidence type="ECO:0000256" key="3">
    <source>
        <dbReference type="ARBA" id="ARBA00022884"/>
    </source>
</evidence>
<gene>
    <name evidence="7" type="ORF">Z519_08762</name>
</gene>
<protein>
    <recommendedName>
        <fullName evidence="9">Translation initiation factor 4E</fullName>
    </recommendedName>
</protein>
<dbReference type="Pfam" id="PF01652">
    <property type="entry name" value="IF4E"/>
    <property type="match status" value="1"/>
</dbReference>